<accession>A0A4V3AMZ7</accession>
<feature type="compositionally biased region" description="Basic and acidic residues" evidence="1">
    <location>
        <begin position="53"/>
        <end position="66"/>
    </location>
</feature>
<dbReference type="RefSeq" id="WP_133320516.1">
    <property type="nucleotide sequence ID" value="NZ_SMTF01000001.1"/>
</dbReference>
<dbReference type="EMBL" id="SMTF01000001">
    <property type="protein sequence ID" value="TDK28695.1"/>
    <property type="molecule type" value="Genomic_DNA"/>
</dbReference>
<feature type="compositionally biased region" description="Basic residues" evidence="1">
    <location>
        <begin position="229"/>
        <end position="239"/>
    </location>
</feature>
<evidence type="ECO:0000256" key="1">
    <source>
        <dbReference type="SAM" id="MobiDB-lite"/>
    </source>
</evidence>
<feature type="compositionally biased region" description="Basic and acidic residues" evidence="1">
    <location>
        <begin position="130"/>
        <end position="146"/>
    </location>
</feature>
<feature type="compositionally biased region" description="Low complexity" evidence="1">
    <location>
        <begin position="206"/>
        <end position="228"/>
    </location>
</feature>
<protein>
    <submittedName>
        <fullName evidence="2">Uncharacterized protein</fullName>
    </submittedName>
</protein>
<organism evidence="2 3">
    <name type="scientific">Luteimonas aestuarii</name>
    <dbReference type="NCBI Taxonomy" id="453837"/>
    <lineage>
        <taxon>Bacteria</taxon>
        <taxon>Pseudomonadati</taxon>
        <taxon>Pseudomonadota</taxon>
        <taxon>Gammaproteobacteria</taxon>
        <taxon>Lysobacterales</taxon>
        <taxon>Lysobacteraceae</taxon>
        <taxon>Luteimonas</taxon>
    </lineage>
</organism>
<reference evidence="2 3" key="1">
    <citation type="submission" date="2019-03" db="EMBL/GenBank/DDBJ databases">
        <title>Luteimonas zhaokaii sp.nov., isolated from the rectal contents of Plateau pika in Yushu, Qinghai Province, China.</title>
        <authorList>
            <person name="Zhang G."/>
        </authorList>
    </citation>
    <scope>NUCLEOTIDE SEQUENCE [LARGE SCALE GENOMIC DNA]</scope>
    <source>
        <strain evidence="2 3">B9</strain>
    </source>
</reference>
<feature type="compositionally biased region" description="Basic residues" evidence="1">
    <location>
        <begin position="110"/>
        <end position="129"/>
    </location>
</feature>
<feature type="compositionally biased region" description="Low complexity" evidence="1">
    <location>
        <begin position="183"/>
        <end position="197"/>
    </location>
</feature>
<evidence type="ECO:0000313" key="3">
    <source>
        <dbReference type="Proteomes" id="UP000294796"/>
    </source>
</evidence>
<feature type="compositionally biased region" description="Low complexity" evidence="1">
    <location>
        <begin position="161"/>
        <end position="175"/>
    </location>
</feature>
<evidence type="ECO:0000313" key="2">
    <source>
        <dbReference type="EMBL" id="TDK28695.1"/>
    </source>
</evidence>
<proteinExistence type="predicted"/>
<sequence>MPITRAKATALLNQREMALYDDSRANAIRELDEKALSVRISRARDLRDRARDLVQRQKLSSRDRTGNKRGASGVANQRSKDKVELTTDILRRFEAQLDKVADANTGTGKKAAKKNAKKAAKTPARKSASRRSDRRDARKATRDATRSAKAAKPAAKKSPARKTAAGKTTKAATGKAADRKTKSAATKATVAKKASAKTTEKKRSAAAKPAPARKAAARTAATKSPVAKAARKKAGKSARKTATTKPLTPRQALKRTQSLLKAKQERDRAPKPWESLDGGASAPGQPGYQSGAAARRAQELHAGEARMPAIKGSISTRDRINQGKRDSRNSG</sequence>
<feature type="compositionally biased region" description="Basic and acidic residues" evidence="1">
    <location>
        <begin position="316"/>
        <end position="331"/>
    </location>
</feature>
<feature type="region of interest" description="Disordered" evidence="1">
    <location>
        <begin position="104"/>
        <end position="331"/>
    </location>
</feature>
<dbReference type="Proteomes" id="UP000294796">
    <property type="component" value="Unassembled WGS sequence"/>
</dbReference>
<feature type="compositionally biased region" description="Basic and acidic residues" evidence="1">
    <location>
        <begin position="262"/>
        <end position="271"/>
    </location>
</feature>
<dbReference type="AlphaFoldDB" id="A0A4V3AMZ7"/>
<keyword evidence="3" id="KW-1185">Reference proteome</keyword>
<gene>
    <name evidence="2" type="ORF">E2F46_02180</name>
</gene>
<comment type="caution">
    <text evidence="2">The sequence shown here is derived from an EMBL/GenBank/DDBJ whole genome shotgun (WGS) entry which is preliminary data.</text>
</comment>
<dbReference type="OrthoDB" id="6028465at2"/>
<name>A0A4V3AMZ7_9GAMM</name>
<feature type="region of interest" description="Disordered" evidence="1">
    <location>
        <begin position="53"/>
        <end position="80"/>
    </location>
</feature>